<accession>A0ABW7Q3L7</accession>
<name>A0ABW7Q3L7_9MICO</name>
<evidence type="ECO:0000313" key="2">
    <source>
        <dbReference type="EMBL" id="MFH8249256.1"/>
    </source>
</evidence>
<gene>
    <name evidence="2" type="ORF">ACH3VR_02655</name>
</gene>
<proteinExistence type="predicted"/>
<reference evidence="2 3" key="1">
    <citation type="submission" date="2024-09" db="EMBL/GenBank/DDBJ databases">
        <authorList>
            <person name="Pan X."/>
        </authorList>
    </citation>
    <scope>NUCLEOTIDE SEQUENCE [LARGE SCALE GENOMIC DNA]</scope>
    <source>
        <strain evidence="2 3">B2969</strain>
    </source>
</reference>
<dbReference type="Proteomes" id="UP001610861">
    <property type="component" value="Unassembled WGS sequence"/>
</dbReference>
<dbReference type="Gene3D" id="3.90.50.10">
    <property type="entry name" value="Photosynthetic Reaction Center, subunit H, domain 2"/>
    <property type="match status" value="1"/>
</dbReference>
<dbReference type="EMBL" id="JBIQWL010000001">
    <property type="protein sequence ID" value="MFH8249256.1"/>
    <property type="molecule type" value="Genomic_DNA"/>
</dbReference>
<dbReference type="InterPro" id="IPR011033">
    <property type="entry name" value="PRC_barrel-like_sf"/>
</dbReference>
<protein>
    <submittedName>
        <fullName evidence="2">PRC-barrel domain-containing protein</fullName>
    </submittedName>
</protein>
<dbReference type="RefSeq" id="WP_396639198.1">
    <property type="nucleotide sequence ID" value="NZ_JBIQWL010000001.1"/>
</dbReference>
<dbReference type="InterPro" id="IPR014747">
    <property type="entry name" value="Bac_photo_RC_H_C"/>
</dbReference>
<evidence type="ECO:0000256" key="1">
    <source>
        <dbReference type="SAM" id="MobiDB-lite"/>
    </source>
</evidence>
<dbReference type="SUPFAM" id="SSF50346">
    <property type="entry name" value="PRC-barrel domain"/>
    <property type="match status" value="1"/>
</dbReference>
<organism evidence="2 3">
    <name type="scientific">Microbacterium alkaliflavum</name>
    <dbReference type="NCBI Taxonomy" id="3248839"/>
    <lineage>
        <taxon>Bacteria</taxon>
        <taxon>Bacillati</taxon>
        <taxon>Actinomycetota</taxon>
        <taxon>Actinomycetes</taxon>
        <taxon>Micrococcales</taxon>
        <taxon>Microbacteriaceae</taxon>
        <taxon>Microbacterium</taxon>
    </lineage>
</organism>
<keyword evidence="3" id="KW-1185">Reference proteome</keyword>
<feature type="compositionally biased region" description="Basic and acidic residues" evidence="1">
    <location>
        <begin position="8"/>
        <end position="19"/>
    </location>
</feature>
<evidence type="ECO:0000313" key="3">
    <source>
        <dbReference type="Proteomes" id="UP001610861"/>
    </source>
</evidence>
<comment type="caution">
    <text evidence="2">The sequence shown here is derived from an EMBL/GenBank/DDBJ whole genome shotgun (WGS) entry which is preliminary data.</text>
</comment>
<sequence>MSSTWDAWDYRESADRGPGSRDVVGYHVHATDGDIGKIDEASNEAGNSRLVVDTGPWIFGRKVILPAGTVQRVDDEDQKVYVDLTKDQIKDSPEWDKNNAETDDAYRGRLDSYYGDQYRS</sequence>
<feature type="region of interest" description="Disordered" evidence="1">
    <location>
        <begin position="1"/>
        <end position="22"/>
    </location>
</feature>